<accession>A0A2N5IZC8</accession>
<organism evidence="2 3">
    <name type="scientific">Bifidobacterium parmae</name>
    <dbReference type="NCBI Taxonomy" id="361854"/>
    <lineage>
        <taxon>Bacteria</taxon>
        <taxon>Bacillati</taxon>
        <taxon>Actinomycetota</taxon>
        <taxon>Actinomycetes</taxon>
        <taxon>Bifidobacteriales</taxon>
        <taxon>Bifidobacteriaceae</taxon>
        <taxon>Bifidobacterium</taxon>
    </lineage>
</organism>
<dbReference type="AlphaFoldDB" id="A0A2N5IZC8"/>
<evidence type="ECO:0000259" key="1">
    <source>
        <dbReference type="Pfam" id="PF20282"/>
    </source>
</evidence>
<dbReference type="RefSeq" id="WP_101622781.1">
    <property type="nucleotide sequence ID" value="NZ_NMWT01000025.1"/>
</dbReference>
<keyword evidence="3" id="KW-1185">Reference proteome</keyword>
<feature type="domain" description="ABC-three component systems C-terminal" evidence="1">
    <location>
        <begin position="193"/>
        <end position="326"/>
    </location>
</feature>
<dbReference type="Pfam" id="PF20282">
    <property type="entry name" value="CTD6"/>
    <property type="match status" value="1"/>
</dbReference>
<reference evidence="2 3" key="1">
    <citation type="submission" date="2017-07" db="EMBL/GenBank/DDBJ databases">
        <title>Bifidobacterium novel species.</title>
        <authorList>
            <person name="Lugli G.A."/>
            <person name="Milani C."/>
            <person name="Duranti S."/>
            <person name="Mangifesta M."/>
        </authorList>
    </citation>
    <scope>NUCLEOTIDE SEQUENCE [LARGE SCALE GENOMIC DNA]</scope>
    <source>
        <strain evidence="2 3">77</strain>
    </source>
</reference>
<gene>
    <name evidence="2" type="ORF">Uis4E_1697</name>
</gene>
<dbReference type="Proteomes" id="UP000235034">
    <property type="component" value="Unassembled WGS sequence"/>
</dbReference>
<name>A0A2N5IZC8_9BIFI</name>
<sequence length="328" mass="37147">MADVSFKQIMDKLRPSLQGQQNLGMFTAQLIDMGLMDSGDDDQGQTALDIVKASTWRMYANGTRKMSRKVACELVGRWDQFQFAERVKEAYGEDVLIDLATALRPFDTRIGKGNVARMLAALLYRVFATISGFKDQVSSLESSPEHPSPVLRKVESTGALYYDEATNRIHLGDDFRSAAEKADAIPADIQQNELVYVKALIHAYCEKSDLHGREPETSDIPDKYKDHFVEQRKAFFSAEWLKETSWDCTDQGEPAFRQFLEEIRQGVREVNLDDYPTQVKRMFMTLTQSTNVQLNGIALNRIEGLIDIWCRKGACHELVSEGLLGWEG</sequence>
<dbReference type="InterPro" id="IPR046914">
    <property type="entry name" value="ABC-3C_CTD6"/>
</dbReference>
<protein>
    <recommendedName>
        <fullName evidence="1">ABC-three component systems C-terminal domain-containing protein</fullName>
    </recommendedName>
</protein>
<proteinExistence type="predicted"/>
<evidence type="ECO:0000313" key="3">
    <source>
        <dbReference type="Proteomes" id="UP000235034"/>
    </source>
</evidence>
<evidence type="ECO:0000313" key="2">
    <source>
        <dbReference type="EMBL" id="PLS27301.1"/>
    </source>
</evidence>
<comment type="caution">
    <text evidence="2">The sequence shown here is derived from an EMBL/GenBank/DDBJ whole genome shotgun (WGS) entry which is preliminary data.</text>
</comment>
<dbReference type="EMBL" id="NMWT01000025">
    <property type="protein sequence ID" value="PLS27301.1"/>
    <property type="molecule type" value="Genomic_DNA"/>
</dbReference>